<keyword evidence="6" id="KW-1185">Reference proteome</keyword>
<proteinExistence type="predicted"/>
<dbReference type="SUPFAM" id="SSF100895">
    <property type="entry name" value="Kazal-type serine protease inhibitors"/>
    <property type="match status" value="1"/>
</dbReference>
<dbReference type="PANTHER" id="PTHR10913:SF45">
    <property type="entry name" value="FOLLISTATIN, ISOFORM A-RELATED"/>
    <property type="match status" value="1"/>
</dbReference>
<sequence length="78" mass="8793">MEMKQGRCNPCSFHACKSYQDCVVVDNKPKCQCPTRCPPSDEPVCANNGRSYPNECVMRVKACKIKRQLTVVKKEIAV</sequence>
<evidence type="ECO:0000256" key="1">
    <source>
        <dbReference type="ARBA" id="ARBA00022690"/>
    </source>
</evidence>
<organism evidence="5 6">
    <name type="scientific">Desmophyllum pertusum</name>
    <dbReference type="NCBI Taxonomy" id="174260"/>
    <lineage>
        <taxon>Eukaryota</taxon>
        <taxon>Metazoa</taxon>
        <taxon>Cnidaria</taxon>
        <taxon>Anthozoa</taxon>
        <taxon>Hexacorallia</taxon>
        <taxon>Scleractinia</taxon>
        <taxon>Caryophylliina</taxon>
        <taxon>Caryophylliidae</taxon>
        <taxon>Desmophyllum</taxon>
    </lineage>
</organism>
<feature type="domain" description="Kazal-like" evidence="4">
    <location>
        <begin position="25"/>
        <end position="78"/>
    </location>
</feature>
<dbReference type="PROSITE" id="PS51465">
    <property type="entry name" value="KAZAL_2"/>
    <property type="match status" value="1"/>
</dbReference>
<evidence type="ECO:0000313" key="6">
    <source>
        <dbReference type="Proteomes" id="UP001163046"/>
    </source>
</evidence>
<dbReference type="GO" id="GO:0030154">
    <property type="term" value="P:cell differentiation"/>
    <property type="evidence" value="ECO:0007669"/>
    <property type="project" value="TreeGrafter"/>
</dbReference>
<keyword evidence="3" id="KW-1015">Disulfide bond</keyword>
<accession>A0A9X0A573</accession>
<dbReference type="InterPro" id="IPR002350">
    <property type="entry name" value="Kazal_dom"/>
</dbReference>
<dbReference type="Gene3D" id="3.30.60.30">
    <property type="match status" value="1"/>
</dbReference>
<dbReference type="Proteomes" id="UP001163046">
    <property type="component" value="Unassembled WGS sequence"/>
</dbReference>
<evidence type="ECO:0000313" key="5">
    <source>
        <dbReference type="EMBL" id="KAJ7393308.1"/>
    </source>
</evidence>
<dbReference type="PANTHER" id="PTHR10913">
    <property type="entry name" value="FOLLISTATIN-RELATED"/>
    <property type="match status" value="1"/>
</dbReference>
<dbReference type="InterPro" id="IPR050653">
    <property type="entry name" value="Prot_Inhib_GrowthFact_Antg"/>
</dbReference>
<reference evidence="5" key="1">
    <citation type="submission" date="2023-01" db="EMBL/GenBank/DDBJ databases">
        <title>Genome assembly of the deep-sea coral Lophelia pertusa.</title>
        <authorList>
            <person name="Herrera S."/>
            <person name="Cordes E."/>
        </authorList>
    </citation>
    <scope>NUCLEOTIDE SEQUENCE</scope>
    <source>
        <strain evidence="5">USNM1676648</strain>
        <tissue evidence="5">Polyp</tissue>
    </source>
</reference>
<evidence type="ECO:0000256" key="2">
    <source>
        <dbReference type="ARBA" id="ARBA00022900"/>
    </source>
</evidence>
<dbReference type="Pfam" id="PF07648">
    <property type="entry name" value="Kazal_2"/>
    <property type="match status" value="1"/>
</dbReference>
<gene>
    <name evidence="5" type="ORF">OS493_006278</name>
</gene>
<dbReference type="GO" id="GO:0005576">
    <property type="term" value="C:extracellular region"/>
    <property type="evidence" value="ECO:0007669"/>
    <property type="project" value="TreeGrafter"/>
</dbReference>
<protein>
    <recommendedName>
        <fullName evidence="4">Kazal-like domain-containing protein</fullName>
    </recommendedName>
</protein>
<dbReference type="SMART" id="SM00280">
    <property type="entry name" value="KAZAL"/>
    <property type="match status" value="1"/>
</dbReference>
<dbReference type="InterPro" id="IPR036058">
    <property type="entry name" value="Kazal_dom_sf"/>
</dbReference>
<evidence type="ECO:0000259" key="4">
    <source>
        <dbReference type="PROSITE" id="PS51465"/>
    </source>
</evidence>
<dbReference type="EMBL" id="MU825398">
    <property type="protein sequence ID" value="KAJ7393308.1"/>
    <property type="molecule type" value="Genomic_DNA"/>
</dbReference>
<dbReference type="CDD" id="cd00104">
    <property type="entry name" value="KAZAL_FS"/>
    <property type="match status" value="1"/>
</dbReference>
<dbReference type="AlphaFoldDB" id="A0A9X0A573"/>
<name>A0A9X0A573_9CNID</name>
<keyword evidence="2" id="KW-0722">Serine protease inhibitor</keyword>
<evidence type="ECO:0000256" key="3">
    <source>
        <dbReference type="ARBA" id="ARBA00023157"/>
    </source>
</evidence>
<keyword evidence="1" id="KW-0646">Protease inhibitor</keyword>
<comment type="caution">
    <text evidence="5">The sequence shown here is derived from an EMBL/GenBank/DDBJ whole genome shotgun (WGS) entry which is preliminary data.</text>
</comment>
<dbReference type="OrthoDB" id="5988997at2759"/>